<evidence type="ECO:0008006" key="4">
    <source>
        <dbReference type="Google" id="ProtNLM"/>
    </source>
</evidence>
<reference evidence="2 3" key="1">
    <citation type="submission" date="2020-08" db="EMBL/GenBank/DDBJ databases">
        <title>Sequencing the genomes of 1000 actinobacteria strains.</title>
        <authorList>
            <person name="Klenk H.-P."/>
        </authorList>
    </citation>
    <scope>NUCLEOTIDE SEQUENCE [LARGE SCALE GENOMIC DNA]</scope>
    <source>
        <strain evidence="2 3">DSM 45507</strain>
    </source>
</reference>
<dbReference type="Proteomes" id="UP000579153">
    <property type="component" value="Unassembled WGS sequence"/>
</dbReference>
<dbReference type="EMBL" id="JACHMB010000001">
    <property type="protein sequence ID" value="MBB5781507.1"/>
    <property type="molecule type" value="Genomic_DNA"/>
</dbReference>
<protein>
    <recommendedName>
        <fullName evidence="4">DUF2178 domain-containing protein</fullName>
    </recommendedName>
</protein>
<evidence type="ECO:0000313" key="2">
    <source>
        <dbReference type="EMBL" id="MBB5781507.1"/>
    </source>
</evidence>
<keyword evidence="1" id="KW-0472">Membrane</keyword>
<feature type="transmembrane region" description="Helical" evidence="1">
    <location>
        <begin position="40"/>
        <end position="65"/>
    </location>
</feature>
<feature type="transmembrane region" description="Helical" evidence="1">
    <location>
        <begin position="86"/>
        <end position="105"/>
    </location>
</feature>
<keyword evidence="1" id="KW-0812">Transmembrane</keyword>
<feature type="transmembrane region" description="Helical" evidence="1">
    <location>
        <begin position="9"/>
        <end position="28"/>
    </location>
</feature>
<keyword evidence="3" id="KW-1185">Reference proteome</keyword>
<sequence>MSSEEKRSWIYVVVAVGVSAVYFVTVLSKVPGADVARIAYVRPMLTAIGAGIGLGIVASIAAAIASPKEAGRTDERDRQIHRLGEYVGFYVMSIASIIPLALTMAEVAHFWIANALYLAFVLATLTSSIVKIVLYRRGF</sequence>
<organism evidence="2 3">
    <name type="scientific">Nonomuraea jabiensis</name>
    <dbReference type="NCBI Taxonomy" id="882448"/>
    <lineage>
        <taxon>Bacteria</taxon>
        <taxon>Bacillati</taxon>
        <taxon>Actinomycetota</taxon>
        <taxon>Actinomycetes</taxon>
        <taxon>Streptosporangiales</taxon>
        <taxon>Streptosporangiaceae</taxon>
        <taxon>Nonomuraea</taxon>
    </lineage>
</organism>
<accession>A0A7W9GD02</accession>
<keyword evidence="1" id="KW-1133">Transmembrane helix</keyword>
<evidence type="ECO:0000256" key="1">
    <source>
        <dbReference type="SAM" id="Phobius"/>
    </source>
</evidence>
<dbReference type="RefSeq" id="WP_185074794.1">
    <property type="nucleotide sequence ID" value="NZ_JACHMB010000001.1"/>
</dbReference>
<evidence type="ECO:0000313" key="3">
    <source>
        <dbReference type="Proteomes" id="UP000579153"/>
    </source>
</evidence>
<feature type="transmembrane region" description="Helical" evidence="1">
    <location>
        <begin position="111"/>
        <end position="134"/>
    </location>
</feature>
<comment type="caution">
    <text evidence="2">The sequence shown here is derived from an EMBL/GenBank/DDBJ whole genome shotgun (WGS) entry which is preliminary data.</text>
</comment>
<name>A0A7W9GD02_9ACTN</name>
<dbReference type="AlphaFoldDB" id="A0A7W9GD02"/>
<proteinExistence type="predicted"/>
<gene>
    <name evidence="2" type="ORF">HD596_008263</name>
</gene>